<reference evidence="2" key="2">
    <citation type="submission" date="2020-09" db="EMBL/GenBank/DDBJ databases">
        <authorList>
            <person name="Sun Q."/>
            <person name="Kim S."/>
        </authorList>
    </citation>
    <scope>NUCLEOTIDE SEQUENCE</scope>
    <source>
        <strain evidence="2">KCTC 42650</strain>
    </source>
</reference>
<reference evidence="2" key="1">
    <citation type="journal article" date="2014" name="Int. J. Syst. Evol. Microbiol.">
        <title>Complete genome sequence of Corynebacterium casei LMG S-19264T (=DSM 44701T), isolated from a smear-ripened cheese.</title>
        <authorList>
            <consortium name="US DOE Joint Genome Institute (JGI-PGF)"/>
            <person name="Walter F."/>
            <person name="Albersmeier A."/>
            <person name="Kalinowski J."/>
            <person name="Ruckert C."/>
        </authorList>
    </citation>
    <scope>NUCLEOTIDE SEQUENCE</scope>
    <source>
        <strain evidence="2">KCTC 42650</strain>
    </source>
</reference>
<dbReference type="Proteomes" id="UP000626220">
    <property type="component" value="Unassembled WGS sequence"/>
</dbReference>
<dbReference type="InterPro" id="IPR032710">
    <property type="entry name" value="NTF2-like_dom_sf"/>
</dbReference>
<keyword evidence="3" id="KW-1185">Reference proteome</keyword>
<dbReference type="Gene3D" id="3.10.450.50">
    <property type="match status" value="1"/>
</dbReference>
<accession>A0A8J3GXT7</accession>
<evidence type="ECO:0000313" key="2">
    <source>
        <dbReference type="EMBL" id="GHF48676.1"/>
    </source>
</evidence>
<dbReference type="InterPro" id="IPR037401">
    <property type="entry name" value="SnoaL-like"/>
</dbReference>
<proteinExistence type="predicted"/>
<dbReference type="EMBL" id="BNCJ01000004">
    <property type="protein sequence ID" value="GHF48676.1"/>
    <property type="molecule type" value="Genomic_DNA"/>
</dbReference>
<feature type="domain" description="SnoaL-like" evidence="1">
    <location>
        <begin position="15"/>
        <end position="110"/>
    </location>
</feature>
<dbReference type="Pfam" id="PF12680">
    <property type="entry name" value="SnoaL_2"/>
    <property type="match status" value="1"/>
</dbReference>
<comment type="caution">
    <text evidence="2">The sequence shown here is derived from an EMBL/GenBank/DDBJ whole genome shotgun (WGS) entry which is preliminary data.</text>
</comment>
<protein>
    <recommendedName>
        <fullName evidence="1">SnoaL-like domain-containing protein</fullName>
    </recommendedName>
</protein>
<name>A0A8J3GXT7_9RHOB</name>
<evidence type="ECO:0000313" key="3">
    <source>
        <dbReference type="Proteomes" id="UP000626220"/>
    </source>
</evidence>
<dbReference type="AlphaFoldDB" id="A0A8J3GXT7"/>
<dbReference type="SUPFAM" id="SSF54427">
    <property type="entry name" value="NTF2-like"/>
    <property type="match status" value="1"/>
</dbReference>
<organism evidence="2 3">
    <name type="scientific">Seohaeicola zhoushanensis</name>
    <dbReference type="NCBI Taxonomy" id="1569283"/>
    <lineage>
        <taxon>Bacteria</taxon>
        <taxon>Pseudomonadati</taxon>
        <taxon>Pseudomonadota</taxon>
        <taxon>Alphaproteobacteria</taxon>
        <taxon>Rhodobacterales</taxon>
        <taxon>Roseobacteraceae</taxon>
        <taxon>Seohaeicola</taxon>
    </lineage>
</organism>
<gene>
    <name evidence="2" type="ORF">GCM10017056_20280</name>
</gene>
<evidence type="ECO:0000259" key="1">
    <source>
        <dbReference type="Pfam" id="PF12680"/>
    </source>
</evidence>
<sequence>MAIPVDEVIAAYGAAWLEADADRRLALLETCWSDAGHYLDPGADVQGRQGLADHIGQFHARMPGARIELTSGASTHHGRAHFCCRMVTPEGAVAAEGVDFGRLAQDGRLDEIVGFFGAPPSR</sequence>